<dbReference type="InterPro" id="IPR009057">
    <property type="entry name" value="Homeodomain-like_sf"/>
</dbReference>
<evidence type="ECO:0000313" key="6">
    <source>
        <dbReference type="EMBL" id="ABG07662.1"/>
    </source>
</evidence>
<dbReference type="SUPFAM" id="SSF46689">
    <property type="entry name" value="Homeodomain-like"/>
    <property type="match status" value="1"/>
</dbReference>
<evidence type="ECO:0000256" key="3">
    <source>
        <dbReference type="ARBA" id="ARBA00023163"/>
    </source>
</evidence>
<dbReference type="AlphaFoldDB" id="A0A5Q5BHH6"/>
<dbReference type="SUPFAM" id="SSF48498">
    <property type="entry name" value="Tetracyclin repressor-like, C-terminal domain"/>
    <property type="match status" value="1"/>
</dbReference>
<dbReference type="InterPro" id="IPR001647">
    <property type="entry name" value="HTH_TetR"/>
</dbReference>
<gene>
    <name evidence="6" type="ordered locus">Mmcs_1551</name>
</gene>
<feature type="DNA-binding region" description="H-T-H motif" evidence="4">
    <location>
        <begin position="29"/>
        <end position="48"/>
    </location>
</feature>
<dbReference type="InterPro" id="IPR050109">
    <property type="entry name" value="HTH-type_TetR-like_transc_reg"/>
</dbReference>
<sequence length="178" mass="19419">MKRRSDAEQNRARILAAARARIVASDDVKMNEIAKAAGVGQGTLYRHFPTREALLAELYRDDVDALVASASELLERHPPFDALALWFDRVADYARVKRGVFAAATDSARTELAGHSAGPIGGAVTTLLEAGKAAGQIRDDVDARDVILLLGYLTRLDDAEWNVRAQRILTIILAGLRR</sequence>
<dbReference type="GO" id="GO:0003700">
    <property type="term" value="F:DNA-binding transcription factor activity"/>
    <property type="evidence" value="ECO:0007669"/>
    <property type="project" value="TreeGrafter"/>
</dbReference>
<dbReference type="PANTHER" id="PTHR30055:SF234">
    <property type="entry name" value="HTH-TYPE TRANSCRIPTIONAL REGULATOR BETI"/>
    <property type="match status" value="1"/>
</dbReference>
<dbReference type="PROSITE" id="PS50977">
    <property type="entry name" value="HTH_TETR_2"/>
    <property type="match status" value="1"/>
</dbReference>
<dbReference type="Pfam" id="PF21597">
    <property type="entry name" value="TetR_C_43"/>
    <property type="match status" value="1"/>
</dbReference>
<dbReference type="InterPro" id="IPR036271">
    <property type="entry name" value="Tet_transcr_reg_TetR-rel_C_sf"/>
</dbReference>
<protein>
    <submittedName>
        <fullName evidence="6">Transcriptional regulator, TetR family</fullName>
    </submittedName>
</protein>
<dbReference type="PANTHER" id="PTHR30055">
    <property type="entry name" value="HTH-TYPE TRANSCRIPTIONAL REGULATOR RUTR"/>
    <property type="match status" value="1"/>
</dbReference>
<feature type="domain" description="HTH tetR-type" evidence="5">
    <location>
        <begin position="8"/>
        <end position="66"/>
    </location>
</feature>
<evidence type="ECO:0000259" key="5">
    <source>
        <dbReference type="PROSITE" id="PS50977"/>
    </source>
</evidence>
<dbReference type="Pfam" id="PF00440">
    <property type="entry name" value="TetR_N"/>
    <property type="match status" value="1"/>
</dbReference>
<dbReference type="EMBL" id="CP000384">
    <property type="protein sequence ID" value="ABG07662.1"/>
    <property type="molecule type" value="Genomic_DNA"/>
</dbReference>
<keyword evidence="1" id="KW-0805">Transcription regulation</keyword>
<evidence type="ECO:0000256" key="2">
    <source>
        <dbReference type="ARBA" id="ARBA00023125"/>
    </source>
</evidence>
<accession>A0A5Q5BHH6</accession>
<dbReference type="Gene3D" id="1.10.357.10">
    <property type="entry name" value="Tetracycline Repressor, domain 2"/>
    <property type="match status" value="1"/>
</dbReference>
<dbReference type="GO" id="GO:0000976">
    <property type="term" value="F:transcription cis-regulatory region binding"/>
    <property type="evidence" value="ECO:0007669"/>
    <property type="project" value="TreeGrafter"/>
</dbReference>
<keyword evidence="3" id="KW-0804">Transcription</keyword>
<reference evidence="6" key="1">
    <citation type="submission" date="2006-06" db="EMBL/GenBank/DDBJ databases">
        <title>Complete sequence of chromosome of Mycobacterium sp. MCS.</title>
        <authorList>
            <consortium name="US DOE Joint Genome Institute"/>
            <person name="Copeland A."/>
            <person name="Lucas S."/>
            <person name="Lapidus A."/>
            <person name="Barry K."/>
            <person name="Detter J.C."/>
            <person name="Glavina del Rio T."/>
            <person name="Hammon N."/>
            <person name="Israni S."/>
            <person name="Dalin E."/>
            <person name="Tice H."/>
            <person name="Pitluck S."/>
            <person name="Martinez M."/>
            <person name="Schmutz J."/>
            <person name="Larimer F."/>
            <person name="Land M."/>
            <person name="Hauser L."/>
            <person name="Kyrpides N."/>
            <person name="Kim E."/>
            <person name="Miller C.D."/>
            <person name="Hughes J.E."/>
            <person name="Anderson A.J."/>
            <person name="Sims R.C."/>
            <person name="Richardson P."/>
        </authorList>
    </citation>
    <scope>NUCLEOTIDE SEQUENCE [LARGE SCALE GENOMIC DNA]</scope>
    <source>
        <strain evidence="6">MCS</strain>
    </source>
</reference>
<dbReference type="InterPro" id="IPR049445">
    <property type="entry name" value="TetR_SbtR-like_C"/>
</dbReference>
<organism evidence="6">
    <name type="scientific">Mycobacterium sp. (strain MCS)</name>
    <dbReference type="NCBI Taxonomy" id="164756"/>
    <lineage>
        <taxon>Bacteria</taxon>
        <taxon>Bacillati</taxon>
        <taxon>Actinomycetota</taxon>
        <taxon>Actinomycetes</taxon>
        <taxon>Mycobacteriales</taxon>
        <taxon>Mycobacteriaceae</taxon>
        <taxon>Mycobacterium</taxon>
    </lineage>
</organism>
<evidence type="ECO:0000256" key="4">
    <source>
        <dbReference type="PROSITE-ProRule" id="PRU00335"/>
    </source>
</evidence>
<name>A0A5Q5BHH6_MYCSS</name>
<dbReference type="KEGG" id="mmc:Mmcs_1551"/>
<evidence type="ECO:0000256" key="1">
    <source>
        <dbReference type="ARBA" id="ARBA00023015"/>
    </source>
</evidence>
<proteinExistence type="predicted"/>
<keyword evidence="2 4" id="KW-0238">DNA-binding</keyword>